<evidence type="ECO:0000259" key="2">
    <source>
        <dbReference type="PROSITE" id="PS50188"/>
    </source>
</evidence>
<name>A0AAW0P806_9GOBI</name>
<dbReference type="SMART" id="SM00589">
    <property type="entry name" value="PRY"/>
    <property type="match status" value="1"/>
</dbReference>
<dbReference type="Proteomes" id="UP001460270">
    <property type="component" value="Unassembled WGS sequence"/>
</dbReference>
<dbReference type="InterPro" id="IPR001870">
    <property type="entry name" value="B30.2/SPRY"/>
</dbReference>
<keyword evidence="4" id="KW-1185">Reference proteome</keyword>
<dbReference type="SUPFAM" id="SSF49899">
    <property type="entry name" value="Concanavalin A-like lectins/glucanases"/>
    <property type="match status" value="1"/>
</dbReference>
<dbReference type="Gene3D" id="2.60.120.920">
    <property type="match status" value="1"/>
</dbReference>
<protein>
    <recommendedName>
        <fullName evidence="2">B30.2/SPRY domain-containing protein</fullName>
    </recommendedName>
</protein>
<dbReference type="InterPro" id="IPR003877">
    <property type="entry name" value="SPRY_dom"/>
</dbReference>
<comment type="caution">
    <text evidence="3">The sequence shown here is derived from an EMBL/GenBank/DDBJ whole genome shotgun (WGS) entry which is preliminary data.</text>
</comment>
<dbReference type="PANTHER" id="PTHR24103">
    <property type="entry name" value="E3 UBIQUITIN-PROTEIN LIGASE TRIM"/>
    <property type="match status" value="1"/>
</dbReference>
<dbReference type="InterPro" id="IPR006574">
    <property type="entry name" value="PRY"/>
</dbReference>
<dbReference type="EMBL" id="JBBPFD010000007">
    <property type="protein sequence ID" value="KAK7918940.1"/>
    <property type="molecule type" value="Genomic_DNA"/>
</dbReference>
<dbReference type="Pfam" id="PF00622">
    <property type="entry name" value="SPRY"/>
    <property type="match status" value="1"/>
</dbReference>
<dbReference type="PROSITE" id="PS50188">
    <property type="entry name" value="B302_SPRY"/>
    <property type="match status" value="1"/>
</dbReference>
<accession>A0AAW0P806</accession>
<dbReference type="Pfam" id="PF13765">
    <property type="entry name" value="PRY"/>
    <property type="match status" value="1"/>
</dbReference>
<dbReference type="InterPro" id="IPR013320">
    <property type="entry name" value="ConA-like_dom_sf"/>
</dbReference>
<evidence type="ECO:0000313" key="4">
    <source>
        <dbReference type="Proteomes" id="UP001460270"/>
    </source>
</evidence>
<organism evidence="3 4">
    <name type="scientific">Mugilogobius chulae</name>
    <name type="common">yellowstripe goby</name>
    <dbReference type="NCBI Taxonomy" id="88201"/>
    <lineage>
        <taxon>Eukaryota</taxon>
        <taxon>Metazoa</taxon>
        <taxon>Chordata</taxon>
        <taxon>Craniata</taxon>
        <taxon>Vertebrata</taxon>
        <taxon>Euteleostomi</taxon>
        <taxon>Actinopterygii</taxon>
        <taxon>Neopterygii</taxon>
        <taxon>Teleostei</taxon>
        <taxon>Neoteleostei</taxon>
        <taxon>Acanthomorphata</taxon>
        <taxon>Gobiaria</taxon>
        <taxon>Gobiiformes</taxon>
        <taxon>Gobioidei</taxon>
        <taxon>Gobiidae</taxon>
        <taxon>Gobionellinae</taxon>
        <taxon>Mugilogobius</taxon>
    </lineage>
</organism>
<feature type="domain" description="B30.2/SPRY" evidence="2">
    <location>
        <begin position="140"/>
        <end position="333"/>
    </location>
</feature>
<gene>
    <name evidence="3" type="ORF">WMY93_010224</name>
</gene>
<evidence type="ECO:0000256" key="1">
    <source>
        <dbReference type="SAM" id="MobiDB-lite"/>
    </source>
</evidence>
<evidence type="ECO:0000313" key="3">
    <source>
        <dbReference type="EMBL" id="KAK7918940.1"/>
    </source>
</evidence>
<reference evidence="4" key="1">
    <citation type="submission" date="2024-04" db="EMBL/GenBank/DDBJ databases">
        <title>Salinicola lusitanus LLJ914,a marine bacterium isolated from the Okinawa Trough.</title>
        <authorList>
            <person name="Li J."/>
        </authorList>
    </citation>
    <scope>NUCLEOTIDE SEQUENCE [LARGE SCALE GENOMIC DNA]</scope>
</reference>
<sequence>MGQRQVLQPPEDPDGEAGGHGAVFEEQRHGTLTEAQSRLIELEERARKLRESKEQVSALREKPDTELLKESMLVKVPEFEEISTEVNPNLLERLSGGDRGDGPVSKLLHEDLDRAVGTALGHDKQASPQDKRPILAVVPSPAAPFAPGLREGFDSHRCSLTFDPRTANGHLFLTRGNTRAEHLSSGPRELPEDEARFDHTWQVLCCPGFSQGAHYWGAGGVQALGLRRGDIRVHPEEEEGQTVHGGHERAVLEPAAGRETAERVARRPTGDCECLPLTHCRIGVHLDYDGGTLTFYGPDQSRLHAFHHAFTQTLFPACWIGEGVSVSLCSSGT</sequence>
<dbReference type="InterPro" id="IPR003879">
    <property type="entry name" value="Butyrophylin_SPRY"/>
</dbReference>
<feature type="region of interest" description="Disordered" evidence="1">
    <location>
        <begin position="1"/>
        <end position="34"/>
    </location>
</feature>
<dbReference type="PRINTS" id="PR01407">
    <property type="entry name" value="BUTYPHLNCDUF"/>
</dbReference>
<proteinExistence type="predicted"/>
<dbReference type="AlphaFoldDB" id="A0AAW0P806"/>
<dbReference type="InterPro" id="IPR043136">
    <property type="entry name" value="B30.2/SPRY_sf"/>
</dbReference>
<dbReference type="InterPro" id="IPR050143">
    <property type="entry name" value="TRIM/RBCC"/>
</dbReference>